<dbReference type="InterPro" id="IPR036291">
    <property type="entry name" value="NAD(P)-bd_dom_sf"/>
</dbReference>
<dbReference type="SUPFAM" id="SSF51735">
    <property type="entry name" value="NAD(P)-binding Rossmann-fold domains"/>
    <property type="match status" value="1"/>
</dbReference>
<dbReference type="InterPro" id="IPR013149">
    <property type="entry name" value="ADH-like_C"/>
</dbReference>
<evidence type="ECO:0000256" key="2">
    <source>
        <dbReference type="ARBA" id="ARBA00008072"/>
    </source>
</evidence>
<gene>
    <name evidence="7" type="ORF">ACFPYJ_06330</name>
</gene>
<reference evidence="8" key="1">
    <citation type="journal article" date="2019" name="Int. J. Syst. Evol. Microbiol.">
        <title>The Global Catalogue of Microorganisms (GCM) 10K type strain sequencing project: providing services to taxonomists for standard genome sequencing and annotation.</title>
        <authorList>
            <consortium name="The Broad Institute Genomics Platform"/>
            <consortium name="The Broad Institute Genome Sequencing Center for Infectious Disease"/>
            <person name="Wu L."/>
            <person name="Ma J."/>
        </authorList>
    </citation>
    <scope>NUCLEOTIDE SEQUENCE [LARGE SCALE GENOMIC DNA]</scope>
    <source>
        <strain evidence="8">CGMCC 1.3240</strain>
    </source>
</reference>
<keyword evidence="5" id="KW-0560">Oxidoreductase</keyword>
<evidence type="ECO:0000256" key="4">
    <source>
        <dbReference type="ARBA" id="ARBA00022833"/>
    </source>
</evidence>
<sequence length="210" mass="23094">MAGGNLRFGESAVIVGLGILGQIIAQIASAAACRVAAFDVNKDRAELLKQHGIEHVYADREPLESSLRTMTDGHGADCVILCAGGPGEELINRSLSWIRDRGKIVIVGDLSTEFSRALMFGKEAQIVISRAGGPGRYDESYEKENRDYPIGYSRWMEGRNTAEYIRLLADNRISVLPLISDMYPLERAHEAYGNYGHSRTVMGTLLKYGN</sequence>
<dbReference type="PROSITE" id="PS51257">
    <property type="entry name" value="PROKAR_LIPOPROTEIN"/>
    <property type="match status" value="1"/>
</dbReference>
<keyword evidence="3" id="KW-0479">Metal-binding</keyword>
<evidence type="ECO:0000259" key="6">
    <source>
        <dbReference type="Pfam" id="PF00107"/>
    </source>
</evidence>
<dbReference type="Proteomes" id="UP001596047">
    <property type="component" value="Unassembled WGS sequence"/>
</dbReference>
<proteinExistence type="inferred from homology"/>
<evidence type="ECO:0000313" key="8">
    <source>
        <dbReference type="Proteomes" id="UP001596047"/>
    </source>
</evidence>
<comment type="cofactor">
    <cofactor evidence="1">
        <name>Zn(2+)</name>
        <dbReference type="ChEBI" id="CHEBI:29105"/>
    </cofactor>
</comment>
<keyword evidence="8" id="KW-1185">Reference proteome</keyword>
<dbReference type="PANTHER" id="PTHR43350:SF19">
    <property type="entry name" value="D-GULOSIDE 3-DEHYDROGENASE"/>
    <property type="match status" value="1"/>
</dbReference>
<feature type="domain" description="Alcohol dehydrogenase-like C-terminal" evidence="6">
    <location>
        <begin position="20"/>
        <end position="139"/>
    </location>
</feature>
<dbReference type="PANTHER" id="PTHR43350">
    <property type="entry name" value="NAD-DEPENDENT ALCOHOL DEHYDROGENASE"/>
    <property type="match status" value="1"/>
</dbReference>
<dbReference type="RefSeq" id="WP_379187225.1">
    <property type="nucleotide sequence ID" value="NZ_JBHSOW010000022.1"/>
</dbReference>
<comment type="similarity">
    <text evidence="2">Belongs to the zinc-containing alcohol dehydrogenase family.</text>
</comment>
<name>A0ABW0VV15_9BACL</name>
<evidence type="ECO:0000256" key="3">
    <source>
        <dbReference type="ARBA" id="ARBA00022723"/>
    </source>
</evidence>
<dbReference type="Pfam" id="PF00107">
    <property type="entry name" value="ADH_zinc_N"/>
    <property type="match status" value="1"/>
</dbReference>
<evidence type="ECO:0000256" key="1">
    <source>
        <dbReference type="ARBA" id="ARBA00001947"/>
    </source>
</evidence>
<comment type="caution">
    <text evidence="7">The sequence shown here is derived from an EMBL/GenBank/DDBJ whole genome shotgun (WGS) entry which is preliminary data.</text>
</comment>
<keyword evidence="4" id="KW-0862">Zinc</keyword>
<evidence type="ECO:0000256" key="5">
    <source>
        <dbReference type="ARBA" id="ARBA00023002"/>
    </source>
</evidence>
<dbReference type="Gene3D" id="3.90.180.10">
    <property type="entry name" value="Medium-chain alcohol dehydrogenases, catalytic domain"/>
    <property type="match status" value="1"/>
</dbReference>
<protein>
    <submittedName>
        <fullName evidence="7">Zinc-binding dehydrogenase</fullName>
    </submittedName>
</protein>
<evidence type="ECO:0000313" key="7">
    <source>
        <dbReference type="EMBL" id="MFC5648749.1"/>
    </source>
</evidence>
<organism evidence="7 8">
    <name type="scientific">Paenibacillus solisilvae</name>
    <dbReference type="NCBI Taxonomy" id="2486751"/>
    <lineage>
        <taxon>Bacteria</taxon>
        <taxon>Bacillati</taxon>
        <taxon>Bacillota</taxon>
        <taxon>Bacilli</taxon>
        <taxon>Bacillales</taxon>
        <taxon>Paenibacillaceae</taxon>
        <taxon>Paenibacillus</taxon>
    </lineage>
</organism>
<dbReference type="EMBL" id="JBHSOW010000022">
    <property type="protein sequence ID" value="MFC5648749.1"/>
    <property type="molecule type" value="Genomic_DNA"/>
</dbReference>
<accession>A0ABW0VV15</accession>